<dbReference type="InterPro" id="IPR000531">
    <property type="entry name" value="Beta-barrel_TonB"/>
</dbReference>
<dbReference type="InterPro" id="IPR039426">
    <property type="entry name" value="TonB-dep_rcpt-like"/>
</dbReference>
<dbReference type="PANTHER" id="PTHR30069:SF29">
    <property type="entry name" value="HEMOGLOBIN AND HEMOGLOBIN-HAPTOGLOBIN-BINDING PROTEIN 1-RELATED"/>
    <property type="match status" value="1"/>
</dbReference>
<keyword evidence="7 12" id="KW-0798">TonB box</keyword>
<evidence type="ECO:0000256" key="10">
    <source>
        <dbReference type="ARBA" id="ARBA00023237"/>
    </source>
</evidence>
<keyword evidence="5 11" id="KW-0812">Transmembrane</keyword>
<dbReference type="SUPFAM" id="SSF56935">
    <property type="entry name" value="Porins"/>
    <property type="match status" value="1"/>
</dbReference>
<evidence type="ECO:0000256" key="2">
    <source>
        <dbReference type="ARBA" id="ARBA00009810"/>
    </source>
</evidence>
<dbReference type="InterPro" id="IPR036942">
    <property type="entry name" value="Beta-barrel_TonB_sf"/>
</dbReference>
<accession>A0A935N1X2</accession>
<dbReference type="InterPro" id="IPR037066">
    <property type="entry name" value="Plug_dom_sf"/>
</dbReference>
<dbReference type="PROSITE" id="PS52016">
    <property type="entry name" value="TONB_DEPENDENT_REC_3"/>
    <property type="match status" value="1"/>
</dbReference>
<dbReference type="EMBL" id="JADJMS010000013">
    <property type="protein sequence ID" value="MBK7414785.1"/>
    <property type="molecule type" value="Genomic_DNA"/>
</dbReference>
<dbReference type="GO" id="GO:0009279">
    <property type="term" value="C:cell outer membrane"/>
    <property type="evidence" value="ECO:0007669"/>
    <property type="project" value="UniProtKB-SubCell"/>
</dbReference>
<dbReference type="GO" id="GO:0015344">
    <property type="term" value="F:siderophore uptake transmembrane transporter activity"/>
    <property type="evidence" value="ECO:0007669"/>
    <property type="project" value="TreeGrafter"/>
</dbReference>
<keyword evidence="4 11" id="KW-1134">Transmembrane beta strand</keyword>
<dbReference type="Pfam" id="PF07715">
    <property type="entry name" value="Plug"/>
    <property type="match status" value="1"/>
</dbReference>
<dbReference type="GO" id="GO:0044718">
    <property type="term" value="P:siderophore transmembrane transport"/>
    <property type="evidence" value="ECO:0007669"/>
    <property type="project" value="TreeGrafter"/>
</dbReference>
<sequence length="551" mass="61421">MIDGIPINENVFGSASFDGAFPLDIDLVEQIEVVRGPSASVYGGDSTFGVINVITRSGGSLRGMEVSVARGSGKASDGRVTWGALTEGGTDIVLSYTGAYTSGHRLNFPDMANAGLDSVAYGIEGAQAGKFFARVRTDNWRATLLHSQRDEIVPTGSFATLFNDNRHREADSYTLAEVANDHKLNRENTLYTRLYAGKYTYKGDFPYDYPPYVLNQDRVTGQWWGVESRLLNTSWQGQRWTTGIEYKGNTRQSQKNEDVGYGCYGFTDTACLDDRRKSRQFSFYAQNEITIGESTYLTLGLRHDRQSDMPGHWSPRLGLVHQNDSGGIFKFLYATAFSDPTVYQRFYTTPTYAVGNPDLVPERMRSIDLSWEQRLGARTRLTSSLYIFRIQDLLGLDAATGLSANLPDVIGRGMELELQHRWLNSAALRIGYTLQQPSTVSTYIENVARHSLRGNFSFPVFSTQWLAGVEGQVFSRRQTGDNGNWVSGYGVANANLTYQPSGKDWDIALGVYNLFDHQYDDPVGLDKTLAGSRAQIPQIGRSFRLKFTAHF</sequence>
<evidence type="ECO:0000256" key="9">
    <source>
        <dbReference type="ARBA" id="ARBA00023170"/>
    </source>
</evidence>
<keyword evidence="10 11" id="KW-0998">Cell outer membrane</keyword>
<comment type="caution">
    <text evidence="15">The sequence shown here is derived from an EMBL/GenBank/DDBJ whole genome shotgun (WGS) entry which is preliminary data.</text>
</comment>
<organism evidence="15 16">
    <name type="scientific">Candidatus Dechloromonas phosphorivorans</name>
    <dbReference type="NCBI Taxonomy" id="2899244"/>
    <lineage>
        <taxon>Bacteria</taxon>
        <taxon>Pseudomonadati</taxon>
        <taxon>Pseudomonadota</taxon>
        <taxon>Betaproteobacteria</taxon>
        <taxon>Rhodocyclales</taxon>
        <taxon>Azonexaceae</taxon>
        <taxon>Dechloromonas</taxon>
    </lineage>
</organism>
<evidence type="ECO:0000256" key="4">
    <source>
        <dbReference type="ARBA" id="ARBA00022452"/>
    </source>
</evidence>
<evidence type="ECO:0000256" key="7">
    <source>
        <dbReference type="ARBA" id="ARBA00023077"/>
    </source>
</evidence>
<keyword evidence="8 11" id="KW-0472">Membrane</keyword>
<evidence type="ECO:0000313" key="15">
    <source>
        <dbReference type="EMBL" id="MBK7414785.1"/>
    </source>
</evidence>
<keyword evidence="6" id="KW-0732">Signal</keyword>
<dbReference type="PANTHER" id="PTHR30069">
    <property type="entry name" value="TONB-DEPENDENT OUTER MEMBRANE RECEPTOR"/>
    <property type="match status" value="1"/>
</dbReference>
<evidence type="ECO:0000259" key="13">
    <source>
        <dbReference type="Pfam" id="PF00593"/>
    </source>
</evidence>
<evidence type="ECO:0000256" key="8">
    <source>
        <dbReference type="ARBA" id="ARBA00023136"/>
    </source>
</evidence>
<name>A0A935N1X2_9RHOO</name>
<proteinExistence type="inferred from homology"/>
<feature type="domain" description="TonB-dependent receptor plug" evidence="14">
    <location>
        <begin position="1"/>
        <end position="50"/>
    </location>
</feature>
<gene>
    <name evidence="15" type="ORF">IPJ38_06390</name>
</gene>
<evidence type="ECO:0000256" key="11">
    <source>
        <dbReference type="PROSITE-ProRule" id="PRU01360"/>
    </source>
</evidence>
<dbReference type="Proteomes" id="UP000739411">
    <property type="component" value="Unassembled WGS sequence"/>
</dbReference>
<dbReference type="Gene3D" id="2.40.170.20">
    <property type="entry name" value="TonB-dependent receptor, beta-barrel domain"/>
    <property type="match status" value="1"/>
</dbReference>
<reference evidence="15 16" key="1">
    <citation type="submission" date="2020-10" db="EMBL/GenBank/DDBJ databases">
        <title>Connecting structure to function with the recovery of over 1000 high-quality activated sludge metagenome-assembled genomes encoding full-length rRNA genes using long-read sequencing.</title>
        <authorList>
            <person name="Singleton C.M."/>
            <person name="Petriglieri F."/>
            <person name="Kristensen J.M."/>
            <person name="Kirkegaard R.H."/>
            <person name="Michaelsen T.Y."/>
            <person name="Andersen M.H."/>
            <person name="Karst S.M."/>
            <person name="Dueholm M.S."/>
            <person name="Nielsen P.H."/>
            <person name="Albertsen M."/>
        </authorList>
    </citation>
    <scope>NUCLEOTIDE SEQUENCE [LARGE SCALE GENOMIC DNA]</scope>
    <source>
        <strain evidence="15">EsbW_18-Q3-R4-48_BATAC.463</strain>
    </source>
</reference>
<evidence type="ECO:0000313" key="16">
    <source>
        <dbReference type="Proteomes" id="UP000739411"/>
    </source>
</evidence>
<evidence type="ECO:0000256" key="5">
    <source>
        <dbReference type="ARBA" id="ARBA00022692"/>
    </source>
</evidence>
<dbReference type="Gene3D" id="2.170.130.10">
    <property type="entry name" value="TonB-dependent receptor, plug domain"/>
    <property type="match status" value="1"/>
</dbReference>
<evidence type="ECO:0000259" key="14">
    <source>
        <dbReference type="Pfam" id="PF07715"/>
    </source>
</evidence>
<comment type="subcellular location">
    <subcellularLocation>
        <location evidence="1 11">Cell outer membrane</location>
        <topology evidence="1 11">Multi-pass membrane protein</topology>
    </subcellularLocation>
</comment>
<evidence type="ECO:0000256" key="1">
    <source>
        <dbReference type="ARBA" id="ARBA00004571"/>
    </source>
</evidence>
<comment type="similarity">
    <text evidence="2 11 12">Belongs to the TonB-dependent receptor family.</text>
</comment>
<feature type="domain" description="TonB-dependent receptor-like beta-barrel" evidence="13">
    <location>
        <begin position="164"/>
        <end position="514"/>
    </location>
</feature>
<dbReference type="Pfam" id="PF00593">
    <property type="entry name" value="TonB_dep_Rec_b-barrel"/>
    <property type="match status" value="1"/>
</dbReference>
<dbReference type="AlphaFoldDB" id="A0A935N1X2"/>
<keyword evidence="3 11" id="KW-0813">Transport</keyword>
<evidence type="ECO:0000256" key="12">
    <source>
        <dbReference type="RuleBase" id="RU003357"/>
    </source>
</evidence>
<evidence type="ECO:0000256" key="6">
    <source>
        <dbReference type="ARBA" id="ARBA00022729"/>
    </source>
</evidence>
<keyword evidence="9 15" id="KW-0675">Receptor</keyword>
<evidence type="ECO:0000256" key="3">
    <source>
        <dbReference type="ARBA" id="ARBA00022448"/>
    </source>
</evidence>
<dbReference type="InterPro" id="IPR012910">
    <property type="entry name" value="Plug_dom"/>
</dbReference>
<protein>
    <submittedName>
        <fullName evidence="15">TonB-dependent receptor</fullName>
    </submittedName>
</protein>